<gene>
    <name evidence="3" type="ORF">QE152_g37347</name>
</gene>
<name>A0AAW1IAS0_POPJA</name>
<dbReference type="SUPFAM" id="SSF49899">
    <property type="entry name" value="Concanavalin A-like lectins/glucanases"/>
    <property type="match status" value="1"/>
</dbReference>
<dbReference type="InterPro" id="IPR013320">
    <property type="entry name" value="ConA-like_dom_sf"/>
</dbReference>
<evidence type="ECO:0000259" key="2">
    <source>
        <dbReference type="PROSITE" id="PS50025"/>
    </source>
</evidence>
<organism evidence="3 4">
    <name type="scientific">Popillia japonica</name>
    <name type="common">Japanese beetle</name>
    <dbReference type="NCBI Taxonomy" id="7064"/>
    <lineage>
        <taxon>Eukaryota</taxon>
        <taxon>Metazoa</taxon>
        <taxon>Ecdysozoa</taxon>
        <taxon>Arthropoda</taxon>
        <taxon>Hexapoda</taxon>
        <taxon>Insecta</taxon>
        <taxon>Pterygota</taxon>
        <taxon>Neoptera</taxon>
        <taxon>Endopterygota</taxon>
        <taxon>Coleoptera</taxon>
        <taxon>Polyphaga</taxon>
        <taxon>Scarabaeiformia</taxon>
        <taxon>Scarabaeidae</taxon>
        <taxon>Rutelinae</taxon>
        <taxon>Popillia</taxon>
    </lineage>
</organism>
<evidence type="ECO:0000313" key="3">
    <source>
        <dbReference type="EMBL" id="KAK9686234.1"/>
    </source>
</evidence>
<dbReference type="Gene3D" id="2.60.120.200">
    <property type="match status" value="1"/>
</dbReference>
<reference evidence="3 4" key="1">
    <citation type="journal article" date="2024" name="BMC Genomics">
        <title>De novo assembly and annotation of Popillia japonica's genome with initial clues to its potential as an invasive pest.</title>
        <authorList>
            <person name="Cucini C."/>
            <person name="Boschi S."/>
            <person name="Funari R."/>
            <person name="Cardaioli E."/>
            <person name="Iannotti N."/>
            <person name="Marturano G."/>
            <person name="Paoli F."/>
            <person name="Bruttini M."/>
            <person name="Carapelli A."/>
            <person name="Frati F."/>
            <person name="Nardi F."/>
        </authorList>
    </citation>
    <scope>NUCLEOTIDE SEQUENCE [LARGE SCALE GENOMIC DNA]</scope>
    <source>
        <strain evidence="3">DMR45628</strain>
    </source>
</reference>
<feature type="domain" description="Laminin G" evidence="2">
    <location>
        <begin position="1"/>
        <end position="134"/>
    </location>
</feature>
<dbReference type="Proteomes" id="UP001458880">
    <property type="component" value="Unassembled WGS sequence"/>
</dbReference>
<sequence>MFQSSVGTIFSLRSRRRDDSYLSLEVSGTDLKLIHVGTNGTDVVRIPTTLEDGKWHQITISIHDDSIVDTYIDCEWSRTDILKKDSFDIPEDSDLIIGYLFTLMVNPFGYRVEYPDIRECPRDKFSVIRLPGHCDMETALGPLCDRLPRSPMISCHHVVS</sequence>
<dbReference type="AlphaFoldDB" id="A0AAW1IAS0"/>
<accession>A0AAW1IAS0</accession>
<dbReference type="EMBL" id="JASPKY010000721">
    <property type="protein sequence ID" value="KAK9686234.1"/>
    <property type="molecule type" value="Genomic_DNA"/>
</dbReference>
<keyword evidence="4" id="KW-1185">Reference proteome</keyword>
<evidence type="ECO:0000256" key="1">
    <source>
        <dbReference type="PROSITE-ProRule" id="PRU00122"/>
    </source>
</evidence>
<comment type="caution">
    <text evidence="3">The sequence shown here is derived from an EMBL/GenBank/DDBJ whole genome shotgun (WGS) entry which is preliminary data.</text>
</comment>
<dbReference type="Pfam" id="PF02210">
    <property type="entry name" value="Laminin_G_2"/>
    <property type="match status" value="1"/>
</dbReference>
<dbReference type="PROSITE" id="PS50025">
    <property type="entry name" value="LAM_G_DOMAIN"/>
    <property type="match status" value="1"/>
</dbReference>
<evidence type="ECO:0000313" key="4">
    <source>
        <dbReference type="Proteomes" id="UP001458880"/>
    </source>
</evidence>
<comment type="caution">
    <text evidence="1">Lacks conserved residue(s) required for the propagation of feature annotation.</text>
</comment>
<protein>
    <submittedName>
        <fullName evidence="3">Laminin G domain</fullName>
    </submittedName>
</protein>
<proteinExistence type="predicted"/>
<dbReference type="InterPro" id="IPR001791">
    <property type="entry name" value="Laminin_G"/>
</dbReference>